<reference evidence="1 2" key="1">
    <citation type="submission" date="2016-01" db="EMBL/GenBank/DDBJ databases">
        <title>Genome sequence of Clostridium neopropionicum X4, DSM-3847.</title>
        <authorList>
            <person name="Poehlein A."/>
            <person name="Beck M.H."/>
            <person name="Bengelsdorf F.R."/>
            <person name="Daniel R."/>
            <person name="Duerre P."/>
        </authorList>
    </citation>
    <scope>NUCLEOTIDE SEQUENCE [LARGE SCALE GENOMIC DNA]</scope>
    <source>
        <strain evidence="1 2">DSM-3847</strain>
    </source>
</reference>
<dbReference type="OrthoDB" id="2860751at2"/>
<evidence type="ECO:0000313" key="2">
    <source>
        <dbReference type="Proteomes" id="UP000070539"/>
    </source>
</evidence>
<dbReference type="Proteomes" id="UP000070539">
    <property type="component" value="Unassembled WGS sequence"/>
</dbReference>
<sequence>MSIENIQILSMNPHFHGLLLQLFLSGYNKPCEIRLAFMALPILMYSESRKKLASAKSTSKMETLFNKPEILENDVKISGKVKLSGYLERYQQIAPLSKKALIILYSKKKIVLNQDKIVLIESKRYSQFDGSIREWAKAAHYLGVIFAKTNEDHLNYFLGVDR</sequence>
<protein>
    <submittedName>
        <fullName evidence="1">Uncharacterized protein</fullName>
    </submittedName>
</protein>
<dbReference type="RefSeq" id="WP_066085666.1">
    <property type="nucleotide sequence ID" value="NZ_LRVM01000002.1"/>
</dbReference>
<dbReference type="Pfam" id="PF20131">
    <property type="entry name" value="MC3"/>
    <property type="match status" value="1"/>
</dbReference>
<comment type="caution">
    <text evidence="1">The sequence shown here is derived from an EMBL/GenBank/DDBJ whole genome shotgun (WGS) entry which is preliminary data.</text>
</comment>
<dbReference type="STRING" id="36847.CLNEO_10990"/>
<proteinExistence type="predicted"/>
<accession>A0A136WHG0</accession>
<evidence type="ECO:0000313" key="1">
    <source>
        <dbReference type="EMBL" id="KXL53873.1"/>
    </source>
</evidence>
<dbReference type="AlphaFoldDB" id="A0A136WHG0"/>
<gene>
    <name evidence="1" type="ORF">CLNEO_10990</name>
</gene>
<organism evidence="1 2">
    <name type="scientific">Anaerotignum neopropionicum</name>
    <dbReference type="NCBI Taxonomy" id="36847"/>
    <lineage>
        <taxon>Bacteria</taxon>
        <taxon>Bacillati</taxon>
        <taxon>Bacillota</taxon>
        <taxon>Clostridia</taxon>
        <taxon>Lachnospirales</taxon>
        <taxon>Anaerotignaceae</taxon>
        <taxon>Anaerotignum</taxon>
    </lineage>
</organism>
<dbReference type="EMBL" id="LRVM01000002">
    <property type="protein sequence ID" value="KXL53873.1"/>
    <property type="molecule type" value="Genomic_DNA"/>
</dbReference>
<dbReference type="InterPro" id="IPR045390">
    <property type="entry name" value="ABC-3C_MC3"/>
</dbReference>
<name>A0A136WHG0_9FIRM</name>
<keyword evidence="2" id="KW-1185">Reference proteome</keyword>